<sequence>MDNDPNDGMSRRRDRVRWGAVWAGTAIALPVFLVLQLAFFAAGWLNVTDGHETAAAVTSGILSLVAFFIGGLAAGSSAIWRGVSEGAFHGALVWAVGLTALLLLTLVGGTALLGSAFEAAVQVGANPQPGVDEDTAIRIARSSAGWGALWLALSLGAAALGGMLGAKTWPRRSRRTTTYREQAPYRDQAAY</sequence>
<accession>W7ILM8</accession>
<keyword evidence="1" id="KW-1133">Transmembrane helix</keyword>
<dbReference type="STRING" id="909613.UO65_3419"/>
<feature type="transmembrane region" description="Helical" evidence="1">
    <location>
        <begin position="148"/>
        <end position="166"/>
    </location>
</feature>
<evidence type="ECO:0000256" key="1">
    <source>
        <dbReference type="SAM" id="Phobius"/>
    </source>
</evidence>
<dbReference type="PATRIC" id="fig|909613.9.peg.3420"/>
<dbReference type="EMBL" id="AYXG01000121">
    <property type="protein sequence ID" value="EWC61268.1"/>
    <property type="molecule type" value="Genomic_DNA"/>
</dbReference>
<reference evidence="2 3" key="1">
    <citation type="journal article" date="2014" name="Genome Announc.">
        <title>Draft Genome Sequence of the Antitrypanosomally Active Sponge-Associated Bacterium Actinokineospora sp. Strain EG49.</title>
        <authorList>
            <person name="Harjes J."/>
            <person name="Ryu T."/>
            <person name="Abdelmohsen U.R."/>
            <person name="Moitinho-Silva L."/>
            <person name="Horn H."/>
            <person name="Ravasi T."/>
            <person name="Hentschel U."/>
        </authorList>
    </citation>
    <scope>NUCLEOTIDE SEQUENCE [LARGE SCALE GENOMIC DNA]</scope>
    <source>
        <strain evidence="2 3">EG49</strain>
    </source>
</reference>
<dbReference type="AlphaFoldDB" id="W7ILM8"/>
<keyword evidence="1" id="KW-0472">Membrane</keyword>
<evidence type="ECO:0000313" key="2">
    <source>
        <dbReference type="EMBL" id="EWC61268.1"/>
    </source>
</evidence>
<dbReference type="Proteomes" id="UP000019277">
    <property type="component" value="Unassembled WGS sequence"/>
</dbReference>
<protein>
    <submittedName>
        <fullName evidence="2">Uncharacterized protein</fullName>
    </submittedName>
</protein>
<gene>
    <name evidence="2" type="ORF">UO65_3419</name>
</gene>
<feature type="transmembrane region" description="Helical" evidence="1">
    <location>
        <begin position="92"/>
        <end position="117"/>
    </location>
</feature>
<dbReference type="eggNOG" id="ENOG5031WFF">
    <property type="taxonomic scope" value="Bacteria"/>
</dbReference>
<feature type="transmembrane region" description="Helical" evidence="1">
    <location>
        <begin position="57"/>
        <end position="80"/>
    </location>
</feature>
<evidence type="ECO:0000313" key="3">
    <source>
        <dbReference type="Proteomes" id="UP000019277"/>
    </source>
</evidence>
<organism evidence="2 3">
    <name type="scientific">Actinokineospora spheciospongiae</name>
    <dbReference type="NCBI Taxonomy" id="909613"/>
    <lineage>
        <taxon>Bacteria</taxon>
        <taxon>Bacillati</taxon>
        <taxon>Actinomycetota</taxon>
        <taxon>Actinomycetes</taxon>
        <taxon>Pseudonocardiales</taxon>
        <taxon>Pseudonocardiaceae</taxon>
        <taxon>Actinokineospora</taxon>
    </lineage>
</organism>
<proteinExistence type="predicted"/>
<keyword evidence="1" id="KW-0812">Transmembrane</keyword>
<feature type="transmembrane region" description="Helical" evidence="1">
    <location>
        <begin position="21"/>
        <end position="45"/>
    </location>
</feature>
<comment type="caution">
    <text evidence="2">The sequence shown here is derived from an EMBL/GenBank/DDBJ whole genome shotgun (WGS) entry which is preliminary data.</text>
</comment>
<name>W7ILM8_9PSEU</name>
<keyword evidence="3" id="KW-1185">Reference proteome</keyword>